<dbReference type="InterPro" id="IPR006462">
    <property type="entry name" value="MS5"/>
</dbReference>
<keyword evidence="2" id="KW-1185">Reference proteome</keyword>
<dbReference type="PANTHER" id="PTHR31260:SF49">
    <property type="entry name" value="CYSTATIN DOMAIN-CONTAINING PROTEIN"/>
    <property type="match status" value="1"/>
</dbReference>
<reference evidence="2" key="1">
    <citation type="journal article" date="2015" name="Nat. Plants">
        <title>Genome expansion of Arabis alpina linked with retrotransposition and reduced symmetric DNA methylation.</title>
        <authorList>
            <person name="Willing E.M."/>
            <person name="Rawat V."/>
            <person name="Mandakova T."/>
            <person name="Maumus F."/>
            <person name="James G.V."/>
            <person name="Nordstroem K.J."/>
            <person name="Becker C."/>
            <person name="Warthmann N."/>
            <person name="Chica C."/>
            <person name="Szarzynska B."/>
            <person name="Zytnicki M."/>
            <person name="Albani M.C."/>
            <person name="Kiefer C."/>
            <person name="Bergonzi S."/>
            <person name="Castaings L."/>
            <person name="Mateos J.L."/>
            <person name="Berns M.C."/>
            <person name="Bujdoso N."/>
            <person name="Piofczyk T."/>
            <person name="de Lorenzo L."/>
            <person name="Barrero-Sicilia C."/>
            <person name="Mateos I."/>
            <person name="Piednoel M."/>
            <person name="Hagmann J."/>
            <person name="Chen-Min-Tao R."/>
            <person name="Iglesias-Fernandez R."/>
            <person name="Schuster S.C."/>
            <person name="Alonso-Blanco C."/>
            <person name="Roudier F."/>
            <person name="Carbonero P."/>
            <person name="Paz-Ares J."/>
            <person name="Davis S.J."/>
            <person name="Pecinka A."/>
            <person name="Quesneville H."/>
            <person name="Colot V."/>
            <person name="Lysak M.A."/>
            <person name="Weigel D."/>
            <person name="Coupland G."/>
            <person name="Schneeberger K."/>
        </authorList>
    </citation>
    <scope>NUCLEOTIDE SEQUENCE [LARGE SCALE GENOMIC DNA]</scope>
    <source>
        <strain evidence="2">cv. Pajares</strain>
    </source>
</reference>
<dbReference type="PANTHER" id="PTHR31260">
    <property type="entry name" value="CYSTATIN/MONELLIN SUPERFAMILY PROTEIN"/>
    <property type="match status" value="1"/>
</dbReference>
<dbReference type="Proteomes" id="UP000029120">
    <property type="component" value="Chromosome 6"/>
</dbReference>
<evidence type="ECO:0000313" key="2">
    <source>
        <dbReference type="Proteomes" id="UP000029120"/>
    </source>
</evidence>
<dbReference type="OMA" id="AMEPREM"/>
<dbReference type="Gramene" id="KFK33299">
    <property type="protein sequence ID" value="KFK33299"/>
    <property type="gene ID" value="AALP_AA6G357000"/>
</dbReference>
<evidence type="ECO:0000313" key="1">
    <source>
        <dbReference type="EMBL" id="KFK33299.1"/>
    </source>
</evidence>
<protein>
    <submittedName>
        <fullName evidence="1">Uncharacterized protein</fullName>
    </submittedName>
</protein>
<dbReference type="EMBL" id="CM002874">
    <property type="protein sequence ID" value="KFK33299.1"/>
    <property type="molecule type" value="Genomic_DNA"/>
</dbReference>
<organism evidence="1 2">
    <name type="scientific">Arabis alpina</name>
    <name type="common">Alpine rock-cress</name>
    <dbReference type="NCBI Taxonomy" id="50452"/>
    <lineage>
        <taxon>Eukaryota</taxon>
        <taxon>Viridiplantae</taxon>
        <taxon>Streptophyta</taxon>
        <taxon>Embryophyta</taxon>
        <taxon>Tracheophyta</taxon>
        <taxon>Spermatophyta</taxon>
        <taxon>Magnoliopsida</taxon>
        <taxon>eudicotyledons</taxon>
        <taxon>Gunneridae</taxon>
        <taxon>Pentapetalae</taxon>
        <taxon>rosids</taxon>
        <taxon>malvids</taxon>
        <taxon>Brassicales</taxon>
        <taxon>Brassicaceae</taxon>
        <taxon>Arabideae</taxon>
        <taxon>Arabis</taxon>
    </lineage>
</organism>
<dbReference type="Pfam" id="PF04776">
    <property type="entry name" value="protein_MS5"/>
    <property type="match status" value="1"/>
</dbReference>
<accession>A0A087GTU7</accession>
<dbReference type="OrthoDB" id="1034918at2759"/>
<name>A0A087GTU7_ARAAL</name>
<proteinExistence type="predicted"/>
<dbReference type="AlphaFoldDB" id="A0A087GTU7"/>
<sequence length="283" mass="32899">MEGGSSFDDPEFVELVKQVQHEMATALPKPVDESPPIYALDCDGFLVGEHIKPVQWETYYDTGLCARLGLYCYNFQNFLKQCYERFGSDLTKMFITLEAMNPKRLPFRRSPLTLETCVQFAGFSHRTLSWWETCVCRLQGSEEADHVWNHDAINDHYKSELPNWWSPDQHHRYKVQELLDLDHWWLHLFTEFAFFSKWSAALRPADIADSLPLKTRKMVVETRGETAMEPREMLNAPNAIFYIKFCCENDPATGGLANYKAVVRKTMDGKPGHMRLEARCWTV</sequence>
<gene>
    <name evidence="1" type="ordered locus">AALP_Aa6g357000</name>
</gene>